<dbReference type="InterPro" id="IPR003660">
    <property type="entry name" value="HAMP_dom"/>
</dbReference>
<evidence type="ECO:0000259" key="16">
    <source>
        <dbReference type="PROSITE" id="PS50109"/>
    </source>
</evidence>
<dbReference type="CDD" id="cd06225">
    <property type="entry name" value="HAMP"/>
    <property type="match status" value="1"/>
</dbReference>
<dbReference type="PROSITE" id="PS50109">
    <property type="entry name" value="HIS_KIN"/>
    <property type="match status" value="1"/>
</dbReference>
<keyword evidence="8 15" id="KW-0812">Transmembrane</keyword>
<evidence type="ECO:0000256" key="12">
    <source>
        <dbReference type="ARBA" id="ARBA00022989"/>
    </source>
</evidence>
<evidence type="ECO:0000256" key="11">
    <source>
        <dbReference type="ARBA" id="ARBA00022840"/>
    </source>
</evidence>
<dbReference type="PRINTS" id="PR00344">
    <property type="entry name" value="BCTRLSENSOR"/>
</dbReference>
<dbReference type="InterPro" id="IPR003594">
    <property type="entry name" value="HATPase_dom"/>
</dbReference>
<gene>
    <name evidence="18" type="ORF">MOV92_13670</name>
</gene>
<keyword evidence="10 18" id="KW-0418">Kinase</keyword>
<keyword evidence="14 15" id="KW-0472">Membrane</keyword>
<dbReference type="EC" id="2.7.13.3" evidence="3"/>
<feature type="transmembrane region" description="Helical" evidence="15">
    <location>
        <begin position="21"/>
        <end position="42"/>
    </location>
</feature>
<feature type="domain" description="HAMP" evidence="17">
    <location>
        <begin position="181"/>
        <end position="233"/>
    </location>
</feature>
<evidence type="ECO:0000256" key="15">
    <source>
        <dbReference type="SAM" id="Phobius"/>
    </source>
</evidence>
<keyword evidence="6" id="KW-0597">Phosphoprotein</keyword>
<evidence type="ECO:0000256" key="13">
    <source>
        <dbReference type="ARBA" id="ARBA00023012"/>
    </source>
</evidence>
<evidence type="ECO:0000256" key="10">
    <source>
        <dbReference type="ARBA" id="ARBA00022777"/>
    </source>
</evidence>
<dbReference type="InterPro" id="IPR036890">
    <property type="entry name" value="HATPase_C_sf"/>
</dbReference>
<dbReference type="Gene3D" id="1.10.287.130">
    <property type="match status" value="1"/>
</dbReference>
<keyword evidence="7" id="KW-0808">Transferase</keyword>
<comment type="catalytic activity">
    <reaction evidence="1">
        <text>ATP + protein L-histidine = ADP + protein N-phospho-L-histidine.</text>
        <dbReference type="EC" id="2.7.13.3"/>
    </reaction>
</comment>
<dbReference type="InterPro" id="IPR005467">
    <property type="entry name" value="His_kinase_dom"/>
</dbReference>
<evidence type="ECO:0000256" key="4">
    <source>
        <dbReference type="ARBA" id="ARBA00022475"/>
    </source>
</evidence>
<dbReference type="CDD" id="cd00082">
    <property type="entry name" value="HisKA"/>
    <property type="match status" value="1"/>
</dbReference>
<dbReference type="InterPro" id="IPR036097">
    <property type="entry name" value="HisK_dim/P_sf"/>
</dbReference>
<evidence type="ECO:0000256" key="6">
    <source>
        <dbReference type="ARBA" id="ARBA00022553"/>
    </source>
</evidence>
<evidence type="ECO:0000256" key="5">
    <source>
        <dbReference type="ARBA" id="ARBA00022519"/>
    </source>
</evidence>
<accession>A0ABY3XAY9</accession>
<protein>
    <recommendedName>
        <fullName evidence="3">histidine kinase</fullName>
        <ecNumber evidence="3">2.7.13.3</ecNumber>
    </recommendedName>
</protein>
<dbReference type="GO" id="GO:0016301">
    <property type="term" value="F:kinase activity"/>
    <property type="evidence" value="ECO:0007669"/>
    <property type="project" value="UniProtKB-KW"/>
</dbReference>
<keyword evidence="4" id="KW-1003">Cell membrane</keyword>
<evidence type="ECO:0000256" key="9">
    <source>
        <dbReference type="ARBA" id="ARBA00022741"/>
    </source>
</evidence>
<dbReference type="Proteomes" id="UP000829194">
    <property type="component" value="Chromosome"/>
</dbReference>
<evidence type="ECO:0000256" key="8">
    <source>
        <dbReference type="ARBA" id="ARBA00022692"/>
    </source>
</evidence>
<keyword evidence="11" id="KW-0067">ATP-binding</keyword>
<dbReference type="Pfam" id="PF02518">
    <property type="entry name" value="HATPase_c"/>
    <property type="match status" value="1"/>
</dbReference>
<reference evidence="18 19" key="1">
    <citation type="submission" date="2022-03" db="EMBL/GenBank/DDBJ databases">
        <title>Complete genome sequence of Lysobacter capsici VKM B-2533 and Lysobacter gummosus 10.1.1, promising sources of lytic agents.</title>
        <authorList>
            <person name="Tarlachkov S.V."/>
            <person name="Kudryakova I.V."/>
            <person name="Afoshin A.S."/>
            <person name="Leontyevskaya E.A."/>
            <person name="Leontyevskaya N.V."/>
        </authorList>
    </citation>
    <scope>NUCLEOTIDE SEQUENCE [LARGE SCALE GENOMIC DNA]</scope>
    <source>
        <strain evidence="18 19">10.1.1</strain>
    </source>
</reference>
<keyword evidence="5" id="KW-0997">Cell inner membrane</keyword>
<evidence type="ECO:0000256" key="2">
    <source>
        <dbReference type="ARBA" id="ARBA00004429"/>
    </source>
</evidence>
<dbReference type="EMBL" id="CP093547">
    <property type="protein sequence ID" value="UNP27576.1"/>
    <property type="molecule type" value="Genomic_DNA"/>
</dbReference>
<dbReference type="SUPFAM" id="SSF55874">
    <property type="entry name" value="ATPase domain of HSP90 chaperone/DNA topoisomerase II/histidine kinase"/>
    <property type="match status" value="1"/>
</dbReference>
<sequence>MNAAAAQTPSKWLPRSIASRLYLILFAGLLLAHGLSFGLLFYERYVTATSMMLGNLEQDVITSVAVLDRIPAAERAEFLPHLTRRTYRYVLSSGESGSAELSERAQNITRLIGSALGPRYPVRAETVSRRPERIQVHLTLGDGHPLTIEVAPSTMPIAQWLPYVLAIQLGLLLLITWLAVRLATRPLAWLANAAESLSPSGGSEPLREGGPTEVAKAVSAFNAMQDRIAAYLSERLQILAAISHDLQTPITRMKLRTEAMDESPLRAKLIDDLDEMQHLVREGVAYARSAHGASEPPLKLDLDAFLDSLVFDYQDTGKDVVLAGCVGAPIFTRPHALRRVIGNLIDNAVKYAGAAEVEVVRAADGGIAVSVLDRGPGIPELELDAVLQPFYRLEASRNRDSGGAGLGLAIAQQLTLSLNAKLVLENREGGGLRATLSLPSAKA</sequence>
<feature type="domain" description="Histidine kinase" evidence="16">
    <location>
        <begin position="241"/>
        <end position="442"/>
    </location>
</feature>
<evidence type="ECO:0000256" key="3">
    <source>
        <dbReference type="ARBA" id="ARBA00012438"/>
    </source>
</evidence>
<keyword evidence="12 15" id="KW-1133">Transmembrane helix</keyword>
<dbReference type="Gene3D" id="3.30.565.10">
    <property type="entry name" value="Histidine kinase-like ATPase, C-terminal domain"/>
    <property type="match status" value="1"/>
</dbReference>
<dbReference type="InterPro" id="IPR004358">
    <property type="entry name" value="Sig_transdc_His_kin-like_C"/>
</dbReference>
<name>A0ABY3XAY9_9GAMM</name>
<dbReference type="SMART" id="SM00388">
    <property type="entry name" value="HisKA"/>
    <property type="match status" value="1"/>
</dbReference>
<dbReference type="SUPFAM" id="SSF47384">
    <property type="entry name" value="Homodimeric domain of signal transducing histidine kinase"/>
    <property type="match status" value="1"/>
</dbReference>
<evidence type="ECO:0000313" key="19">
    <source>
        <dbReference type="Proteomes" id="UP000829194"/>
    </source>
</evidence>
<keyword evidence="19" id="KW-1185">Reference proteome</keyword>
<dbReference type="PANTHER" id="PTHR44936">
    <property type="entry name" value="SENSOR PROTEIN CREC"/>
    <property type="match status" value="1"/>
</dbReference>
<evidence type="ECO:0000256" key="14">
    <source>
        <dbReference type="ARBA" id="ARBA00023136"/>
    </source>
</evidence>
<dbReference type="SMART" id="SM00387">
    <property type="entry name" value="HATPase_c"/>
    <property type="match status" value="1"/>
</dbReference>
<evidence type="ECO:0000256" key="7">
    <source>
        <dbReference type="ARBA" id="ARBA00022679"/>
    </source>
</evidence>
<dbReference type="InterPro" id="IPR003661">
    <property type="entry name" value="HisK_dim/P_dom"/>
</dbReference>
<keyword evidence="9" id="KW-0547">Nucleotide-binding</keyword>
<dbReference type="InterPro" id="IPR050980">
    <property type="entry name" value="2C_sensor_his_kinase"/>
</dbReference>
<dbReference type="PROSITE" id="PS50885">
    <property type="entry name" value="HAMP"/>
    <property type="match status" value="1"/>
</dbReference>
<comment type="subcellular location">
    <subcellularLocation>
        <location evidence="2">Cell inner membrane</location>
        <topology evidence="2">Multi-pass membrane protein</topology>
    </subcellularLocation>
</comment>
<organism evidence="18 19">
    <name type="scientific">Lysobacter gummosus</name>
    <dbReference type="NCBI Taxonomy" id="262324"/>
    <lineage>
        <taxon>Bacteria</taxon>
        <taxon>Pseudomonadati</taxon>
        <taxon>Pseudomonadota</taxon>
        <taxon>Gammaproteobacteria</taxon>
        <taxon>Lysobacterales</taxon>
        <taxon>Lysobacteraceae</taxon>
        <taxon>Lysobacter</taxon>
    </lineage>
</organism>
<keyword evidence="13" id="KW-0902">Two-component regulatory system</keyword>
<feature type="transmembrane region" description="Helical" evidence="15">
    <location>
        <begin position="160"/>
        <end position="180"/>
    </location>
</feature>
<proteinExistence type="predicted"/>
<evidence type="ECO:0000259" key="17">
    <source>
        <dbReference type="PROSITE" id="PS50885"/>
    </source>
</evidence>
<dbReference type="PANTHER" id="PTHR44936:SF5">
    <property type="entry name" value="SENSOR HISTIDINE KINASE ENVZ"/>
    <property type="match status" value="1"/>
</dbReference>
<evidence type="ECO:0000313" key="18">
    <source>
        <dbReference type="EMBL" id="UNP27576.1"/>
    </source>
</evidence>
<dbReference type="RefSeq" id="WP_057943280.1">
    <property type="nucleotide sequence ID" value="NZ_CP011131.1"/>
</dbReference>
<evidence type="ECO:0000256" key="1">
    <source>
        <dbReference type="ARBA" id="ARBA00000085"/>
    </source>
</evidence>